<sequence length="141" mass="14901">MKIRTKLLATVGGTIGAIAALTACDPSDTAQPAFTPEAVAIHSTTAPLETSMTPDAKYQVFTDEDKFLALLDDAGVYYASPEAAVKMAKSICDTRSRYPEEAAVAILFAANAESGGDTLYTTDELTSLYAASIVIYCPQYS</sequence>
<dbReference type="Pfam" id="PF05305">
    <property type="entry name" value="DUF732"/>
    <property type="match status" value="1"/>
</dbReference>
<dbReference type="InterPro" id="IPR007969">
    <property type="entry name" value="DUF732"/>
</dbReference>
<accession>A0A2Z4Q9D8</accession>
<protein>
    <recommendedName>
        <fullName evidence="1">DUF732 domain-containing protein</fullName>
    </recommendedName>
</protein>
<dbReference type="RefSeq" id="YP_009802999.1">
    <property type="nucleotide sequence ID" value="NC_047990.1"/>
</dbReference>
<evidence type="ECO:0000259" key="1">
    <source>
        <dbReference type="Pfam" id="PF05305"/>
    </source>
</evidence>
<dbReference type="PROSITE" id="PS51257">
    <property type="entry name" value="PROKAR_LIPOPROTEIN"/>
    <property type="match status" value="1"/>
</dbReference>
<name>A0A2Z4Q9D8_9CAUD</name>
<gene>
    <name evidence="2" type="primary">38</name>
    <name evidence="2" type="ORF">PBI_SUZY_38</name>
</gene>
<dbReference type="GeneID" id="54993557"/>
<reference evidence="3" key="1">
    <citation type="submission" date="2018-04" db="EMBL/GenBank/DDBJ databases">
        <authorList>
            <person name="Harrington T."/>
            <person name="Washburn E."/>
            <person name="Bricker J."/>
            <person name="McKinney A."/>
            <person name="Betsko A.J."/>
            <person name="Garlena R.A."/>
            <person name="Russell D.A."/>
            <person name="Pope W.A."/>
            <person name="Jacobs-Sera D."/>
            <person name="Hatfull G.F."/>
        </authorList>
    </citation>
    <scope>NUCLEOTIDE SEQUENCE [LARGE SCALE GENOMIC DNA]</scope>
</reference>
<dbReference type="Proteomes" id="UP000250774">
    <property type="component" value="Segment"/>
</dbReference>
<evidence type="ECO:0000313" key="2">
    <source>
        <dbReference type="EMBL" id="AWY06143.1"/>
    </source>
</evidence>
<organism evidence="2 3">
    <name type="scientific">Gordonia phage Suzy</name>
    <dbReference type="NCBI Taxonomy" id="2201430"/>
    <lineage>
        <taxon>Viruses</taxon>
        <taxon>Duplodnaviria</taxon>
        <taxon>Heunggongvirae</taxon>
        <taxon>Uroviricota</taxon>
        <taxon>Caudoviricetes</taxon>
        <taxon>Terapinvirus</taxon>
        <taxon>Terapinvirus suzy</taxon>
    </lineage>
</organism>
<dbReference type="EMBL" id="MH271313">
    <property type="protein sequence ID" value="AWY06143.1"/>
    <property type="molecule type" value="Genomic_DNA"/>
</dbReference>
<dbReference type="KEGG" id="vg:54993557"/>
<keyword evidence="3" id="KW-1185">Reference proteome</keyword>
<evidence type="ECO:0000313" key="3">
    <source>
        <dbReference type="Proteomes" id="UP000250774"/>
    </source>
</evidence>
<proteinExistence type="predicted"/>
<feature type="domain" description="DUF732" evidence="1">
    <location>
        <begin position="63"/>
        <end position="139"/>
    </location>
</feature>